<protein>
    <submittedName>
        <fullName evidence="1">Uncharacterized protein</fullName>
    </submittedName>
</protein>
<dbReference type="AlphaFoldDB" id="A0A6C0JRS2"/>
<dbReference type="EMBL" id="MN740697">
    <property type="protein sequence ID" value="QHU08465.1"/>
    <property type="molecule type" value="Genomic_DNA"/>
</dbReference>
<sequence length="91" mass="10569">MSLHRFLLATSFGRKSNVFETARSLGEKSSQLFSEWPGEETYVNPDINIDVKVLTESLVYLETQKSYIHIGIMYEMLHSGFSVFEKDRKFI</sequence>
<name>A0A6C0JRS2_9ZZZZ</name>
<evidence type="ECO:0000313" key="1">
    <source>
        <dbReference type="EMBL" id="QHU08465.1"/>
    </source>
</evidence>
<proteinExistence type="predicted"/>
<organism evidence="1">
    <name type="scientific">viral metagenome</name>
    <dbReference type="NCBI Taxonomy" id="1070528"/>
    <lineage>
        <taxon>unclassified sequences</taxon>
        <taxon>metagenomes</taxon>
        <taxon>organismal metagenomes</taxon>
    </lineage>
</organism>
<reference evidence="1" key="1">
    <citation type="journal article" date="2020" name="Nature">
        <title>Giant virus diversity and host interactions through global metagenomics.</title>
        <authorList>
            <person name="Schulz F."/>
            <person name="Roux S."/>
            <person name="Paez-Espino D."/>
            <person name="Jungbluth S."/>
            <person name="Walsh D.A."/>
            <person name="Denef V.J."/>
            <person name="McMahon K.D."/>
            <person name="Konstantinidis K.T."/>
            <person name="Eloe-Fadrosh E.A."/>
            <person name="Kyrpides N.C."/>
            <person name="Woyke T."/>
        </authorList>
    </citation>
    <scope>NUCLEOTIDE SEQUENCE</scope>
    <source>
        <strain evidence="1">GVMAG-S-1062768-28</strain>
    </source>
</reference>
<accession>A0A6C0JRS2</accession>